<proteinExistence type="predicted"/>
<keyword evidence="2" id="KW-0812">Transmembrane</keyword>
<feature type="compositionally biased region" description="Low complexity" evidence="1">
    <location>
        <begin position="280"/>
        <end position="291"/>
    </location>
</feature>
<dbReference type="PROSITE" id="PS51257">
    <property type="entry name" value="PROKAR_LIPOPROTEIN"/>
    <property type="match status" value="1"/>
</dbReference>
<gene>
    <name evidence="4" type="ORF">NDES1114_LOCUS15875</name>
</gene>
<feature type="signal peptide" evidence="3">
    <location>
        <begin position="1"/>
        <end position="28"/>
    </location>
</feature>
<keyword evidence="3" id="KW-0732">Signal</keyword>
<name>A0A7S1Q619_NEODS</name>
<keyword evidence="2" id="KW-1133">Transmembrane helix</keyword>
<evidence type="ECO:0000313" key="4">
    <source>
        <dbReference type="EMBL" id="CAD9118163.1"/>
    </source>
</evidence>
<dbReference type="AlphaFoldDB" id="A0A7S1Q619"/>
<feature type="region of interest" description="Disordered" evidence="1">
    <location>
        <begin position="210"/>
        <end position="233"/>
    </location>
</feature>
<evidence type="ECO:0000256" key="2">
    <source>
        <dbReference type="SAM" id="Phobius"/>
    </source>
</evidence>
<dbReference type="EMBL" id="HBGF01023995">
    <property type="protein sequence ID" value="CAD9118163.1"/>
    <property type="molecule type" value="Transcribed_RNA"/>
</dbReference>
<feature type="chain" id="PRO_5030801536" evidence="3">
    <location>
        <begin position="29"/>
        <end position="316"/>
    </location>
</feature>
<feature type="transmembrane region" description="Helical" evidence="2">
    <location>
        <begin position="245"/>
        <end position="266"/>
    </location>
</feature>
<evidence type="ECO:0000256" key="1">
    <source>
        <dbReference type="SAM" id="MobiDB-lite"/>
    </source>
</evidence>
<evidence type="ECO:0000256" key="3">
    <source>
        <dbReference type="SAM" id="SignalP"/>
    </source>
</evidence>
<feature type="region of interest" description="Disordered" evidence="1">
    <location>
        <begin position="273"/>
        <end position="316"/>
    </location>
</feature>
<keyword evidence="2" id="KW-0472">Membrane</keyword>
<organism evidence="4">
    <name type="scientific">Neobodo designis</name>
    <name type="common">Flagellated protozoan</name>
    <name type="synonym">Bodo designis</name>
    <dbReference type="NCBI Taxonomy" id="312471"/>
    <lineage>
        <taxon>Eukaryota</taxon>
        <taxon>Discoba</taxon>
        <taxon>Euglenozoa</taxon>
        <taxon>Kinetoplastea</taxon>
        <taxon>Metakinetoplastina</taxon>
        <taxon>Neobodonida</taxon>
        <taxon>Neobodo</taxon>
    </lineage>
</organism>
<accession>A0A7S1Q619</accession>
<reference evidence="4" key="1">
    <citation type="submission" date="2021-01" db="EMBL/GenBank/DDBJ databases">
        <authorList>
            <person name="Corre E."/>
            <person name="Pelletier E."/>
            <person name="Niang G."/>
            <person name="Scheremetjew M."/>
            <person name="Finn R."/>
            <person name="Kale V."/>
            <person name="Holt S."/>
            <person name="Cochrane G."/>
            <person name="Meng A."/>
            <person name="Brown T."/>
            <person name="Cohen L."/>
        </authorList>
    </citation>
    <scope>NUCLEOTIDE SEQUENCE</scope>
    <source>
        <strain evidence="4">CCAP 1951/1</strain>
    </source>
</reference>
<protein>
    <submittedName>
        <fullName evidence="4">Uncharacterized protein</fullName>
    </submittedName>
</protein>
<sequence length="316" mass="31102">MAGRGYVPLVAALAVLACFDGVAPPVAASNATATGNATSAAAATTTGMPGGANGTTMAALTTTMAPTGGATSGPNGTSIPTLTPSPTTAGFAVGVRLFTLGFRIAGDHFAAALAAARADLTSAVAVDLATNLATRTQLVAVRRLDVGSLVVEADVHADGSAGAASPADQRDALDARYLASAHDFISVRLVYFAVNGDTGEALQTRSINMTNRDDTFGGSVTPPPPGPPARDRGFGAEDCGVACGAFVAGVLLFGAAIAAVVAYLCCCRRDPQAASEPTTKKAPPGAKPSSTGMHAPATGAAQSGDKPTGAASEPYP</sequence>